<dbReference type="SUPFAM" id="SSF81799">
    <property type="entry name" value="Putative methyltransferase TM0872, insert domain"/>
    <property type="match status" value="1"/>
</dbReference>
<dbReference type="SUPFAM" id="SSF53335">
    <property type="entry name" value="S-adenosyl-L-methionine-dependent methyltransferases"/>
    <property type="match status" value="1"/>
</dbReference>
<dbReference type="InterPro" id="IPR023397">
    <property type="entry name" value="SAM-dep_MeTrfase_MraW_recog"/>
</dbReference>
<dbReference type="EC" id="2.1.1.199" evidence="6"/>
<dbReference type="GO" id="GO:0071424">
    <property type="term" value="F:rRNA (cytosine-N4-)-methyltransferase activity"/>
    <property type="evidence" value="ECO:0007669"/>
    <property type="project" value="UniProtKB-UniRule"/>
</dbReference>
<dbReference type="Proteomes" id="UP000239772">
    <property type="component" value="Unassembled WGS sequence"/>
</dbReference>
<comment type="similarity">
    <text evidence="1 6">Belongs to the methyltransferase superfamily. RsmH family.</text>
</comment>
<dbReference type="Pfam" id="PF01795">
    <property type="entry name" value="Methyltransf_5"/>
    <property type="match status" value="1"/>
</dbReference>
<keyword evidence="6" id="KW-0963">Cytoplasm</keyword>
<dbReference type="InterPro" id="IPR029063">
    <property type="entry name" value="SAM-dependent_MTases_sf"/>
</dbReference>
<keyword evidence="3 6" id="KW-0489">Methyltransferase</keyword>
<feature type="binding site" evidence="6">
    <location>
        <position position="278"/>
    </location>
    <ligand>
        <name>S-adenosyl-L-methionine</name>
        <dbReference type="ChEBI" id="CHEBI:59789"/>
    </ligand>
</feature>
<evidence type="ECO:0000256" key="6">
    <source>
        <dbReference type="HAMAP-Rule" id="MF_01007"/>
    </source>
</evidence>
<dbReference type="GO" id="GO:0070475">
    <property type="term" value="P:rRNA base methylation"/>
    <property type="evidence" value="ECO:0007669"/>
    <property type="project" value="UniProtKB-UniRule"/>
</dbReference>
<protein>
    <recommendedName>
        <fullName evidence="6">Ribosomal RNA small subunit methyltransferase H</fullName>
        <ecNumber evidence="6">2.1.1.199</ecNumber>
    </recommendedName>
    <alternativeName>
        <fullName evidence="6">16S rRNA m(4)C1402 methyltransferase</fullName>
    </alternativeName>
    <alternativeName>
        <fullName evidence="6">rRNA (cytosine-N(4)-)-methyltransferase RsmH</fullName>
    </alternativeName>
</protein>
<feature type="compositionally biased region" description="Low complexity" evidence="7">
    <location>
        <begin position="488"/>
        <end position="499"/>
    </location>
</feature>
<evidence type="ECO:0000256" key="7">
    <source>
        <dbReference type="SAM" id="MobiDB-lite"/>
    </source>
</evidence>
<evidence type="ECO:0000256" key="1">
    <source>
        <dbReference type="ARBA" id="ARBA00010396"/>
    </source>
</evidence>
<dbReference type="PANTHER" id="PTHR11265">
    <property type="entry name" value="S-ADENOSYL-METHYLTRANSFERASE MRAW"/>
    <property type="match status" value="1"/>
</dbReference>
<evidence type="ECO:0000256" key="5">
    <source>
        <dbReference type="ARBA" id="ARBA00022691"/>
    </source>
</evidence>
<comment type="catalytic activity">
    <reaction evidence="6">
        <text>cytidine(1402) in 16S rRNA + S-adenosyl-L-methionine = N(4)-methylcytidine(1402) in 16S rRNA + S-adenosyl-L-homocysteine + H(+)</text>
        <dbReference type="Rhea" id="RHEA:42928"/>
        <dbReference type="Rhea" id="RHEA-COMP:10286"/>
        <dbReference type="Rhea" id="RHEA-COMP:10287"/>
        <dbReference type="ChEBI" id="CHEBI:15378"/>
        <dbReference type="ChEBI" id="CHEBI:57856"/>
        <dbReference type="ChEBI" id="CHEBI:59789"/>
        <dbReference type="ChEBI" id="CHEBI:74506"/>
        <dbReference type="ChEBI" id="CHEBI:82748"/>
        <dbReference type="EC" id="2.1.1.199"/>
    </reaction>
</comment>
<comment type="subcellular location">
    <subcellularLocation>
        <location evidence="6">Cytoplasm</location>
    </subcellularLocation>
</comment>
<dbReference type="Gene3D" id="1.10.150.170">
    <property type="entry name" value="Putative methyltransferase TM0872, insert domain"/>
    <property type="match status" value="1"/>
</dbReference>
<dbReference type="InterPro" id="IPR002903">
    <property type="entry name" value="RsmH"/>
</dbReference>
<keyword evidence="5 6" id="KW-0949">S-adenosyl-L-methionine</keyword>
<evidence type="ECO:0000256" key="4">
    <source>
        <dbReference type="ARBA" id="ARBA00022679"/>
    </source>
</evidence>
<keyword evidence="9" id="KW-1185">Reference proteome</keyword>
<evidence type="ECO:0000256" key="3">
    <source>
        <dbReference type="ARBA" id="ARBA00022603"/>
    </source>
</evidence>
<keyword evidence="2 6" id="KW-0698">rRNA processing</keyword>
<feature type="binding site" evidence="6">
    <location>
        <position position="333"/>
    </location>
    <ligand>
        <name>S-adenosyl-L-methionine</name>
        <dbReference type="ChEBI" id="CHEBI:59789"/>
    </ligand>
</feature>
<keyword evidence="4 6" id="KW-0808">Transferase</keyword>
<dbReference type="FunFam" id="1.10.150.170:FF:000003">
    <property type="entry name" value="Ribosomal RNA small subunit methyltransferase H"/>
    <property type="match status" value="1"/>
</dbReference>
<feature type="binding site" evidence="6">
    <location>
        <begin position="259"/>
        <end position="261"/>
    </location>
    <ligand>
        <name>S-adenosyl-L-methionine</name>
        <dbReference type="ChEBI" id="CHEBI:59789"/>
    </ligand>
</feature>
<dbReference type="HAMAP" id="MF_01007">
    <property type="entry name" value="16SrRNA_methyltr_H"/>
    <property type="match status" value="1"/>
</dbReference>
<organism evidence="8 9">
    <name type="scientific">Alsobacter soli</name>
    <dbReference type="NCBI Taxonomy" id="2109933"/>
    <lineage>
        <taxon>Bacteria</taxon>
        <taxon>Pseudomonadati</taxon>
        <taxon>Pseudomonadota</taxon>
        <taxon>Alphaproteobacteria</taxon>
        <taxon>Hyphomicrobiales</taxon>
        <taxon>Alsobacteraceae</taxon>
        <taxon>Alsobacter</taxon>
    </lineage>
</organism>
<feature type="region of interest" description="Disordered" evidence="7">
    <location>
        <begin position="69"/>
        <end position="199"/>
    </location>
</feature>
<feature type="binding site" evidence="6">
    <location>
        <position position="326"/>
    </location>
    <ligand>
        <name>S-adenosyl-L-methionine</name>
        <dbReference type="ChEBI" id="CHEBI:59789"/>
    </ligand>
</feature>
<sequence>MLSQIIPFEAYLSHRSQTLPAEAAGSVKASCGRSGEGIADAEAASPAVCVDPGLDGSLRLQLHQQTGCERSRIDPGVVQGRPGEGRLRGALRASVAGGGRLGRRRQRSASGDRQPHRAAPAVLGRTGSLLDGALRHQRGAEGRSGGPGQPDRNAQGSRRNHRCGDLRGAGAQIPDLGALSFPTSSRRGQAKGEGSQEGARRFTAEFCARSTGTMTDRGARHSSAAGGPVRHVPVLAREVLDTLSPRPGGLYLDGTFGAGGYTRAILESHPDLRVLALDRDPEAIAAGQALVEAMQGRLVLAQARFGDLEGVAQAHGFVPLDGLVLDIGVSSMQLDDAERGFSFRFDGPLDMRMEKAGESAADLVNGMEEGPLADLIYAYGEERRSRAIARAIVAARKEERIETTRRLADIVARVVRQSPDGIHPATRTFQALRIAVNDELGELERALEASERVLKPGGRLVVVTFHSLEDRIVKRFMAERAGREAAPSRHAPAAAQRAPTFTLVTKRPLTAQDDELRANPRARSAKLRAAERTTAPATPPASRGGRTTKGR</sequence>
<dbReference type="AlphaFoldDB" id="A0A2T1HTW1"/>
<proteinExistence type="inferred from homology"/>
<feature type="binding site" evidence="6">
    <location>
        <position position="305"/>
    </location>
    <ligand>
        <name>S-adenosyl-L-methionine</name>
        <dbReference type="ChEBI" id="CHEBI:59789"/>
    </ligand>
</feature>
<feature type="compositionally biased region" description="Low complexity" evidence="7">
    <location>
        <begin position="532"/>
        <end position="543"/>
    </location>
</feature>
<feature type="region of interest" description="Disordered" evidence="7">
    <location>
        <begin position="483"/>
        <end position="551"/>
    </location>
</feature>
<dbReference type="GO" id="GO:0005737">
    <property type="term" value="C:cytoplasm"/>
    <property type="evidence" value="ECO:0007669"/>
    <property type="project" value="UniProtKB-SubCell"/>
</dbReference>
<accession>A0A2T1HTW1</accession>
<evidence type="ECO:0000256" key="2">
    <source>
        <dbReference type="ARBA" id="ARBA00022552"/>
    </source>
</evidence>
<dbReference type="OrthoDB" id="9806637at2"/>
<evidence type="ECO:0000313" key="9">
    <source>
        <dbReference type="Proteomes" id="UP000239772"/>
    </source>
</evidence>
<name>A0A2T1HTW1_9HYPH</name>
<gene>
    <name evidence="6" type="primary">rsmH</name>
    <name evidence="8" type="ORF">SLNSH_09640</name>
</gene>
<dbReference type="Gene3D" id="3.40.50.150">
    <property type="entry name" value="Vaccinia Virus protein VP39"/>
    <property type="match status" value="1"/>
</dbReference>
<dbReference type="EMBL" id="PVZS01000009">
    <property type="protein sequence ID" value="PSC05085.1"/>
    <property type="molecule type" value="Genomic_DNA"/>
</dbReference>
<reference evidence="9" key="1">
    <citation type="submission" date="2018-03" db="EMBL/GenBank/DDBJ databases">
        <authorList>
            <person name="Sun L."/>
            <person name="Liu H."/>
            <person name="Chen W."/>
            <person name="Huang K."/>
            <person name="Liu W."/>
            <person name="Gao X."/>
        </authorList>
    </citation>
    <scope>NUCLEOTIDE SEQUENCE [LARGE SCALE GENOMIC DNA]</scope>
    <source>
        <strain evidence="9">SH9</strain>
    </source>
</reference>
<comment type="caution">
    <text evidence="8">The sequence shown here is derived from an EMBL/GenBank/DDBJ whole genome shotgun (WGS) entry which is preliminary data.</text>
</comment>
<dbReference type="NCBIfam" id="TIGR00006">
    <property type="entry name" value="16S rRNA (cytosine(1402)-N(4))-methyltransferase RsmH"/>
    <property type="match status" value="1"/>
</dbReference>
<comment type="function">
    <text evidence="6">Specifically methylates the N4 position of cytidine in position 1402 (C1402) of 16S rRNA.</text>
</comment>
<evidence type="ECO:0000313" key="8">
    <source>
        <dbReference type="EMBL" id="PSC05085.1"/>
    </source>
</evidence>
<dbReference type="PANTHER" id="PTHR11265:SF0">
    <property type="entry name" value="12S RRNA N4-METHYLCYTIDINE METHYLTRANSFERASE"/>
    <property type="match status" value="1"/>
</dbReference>